<dbReference type="EMBL" id="VSSQ01013499">
    <property type="protein sequence ID" value="MPM51622.1"/>
    <property type="molecule type" value="Genomic_DNA"/>
</dbReference>
<dbReference type="AlphaFoldDB" id="A0A645AEJ9"/>
<reference evidence="1" key="1">
    <citation type="submission" date="2019-08" db="EMBL/GenBank/DDBJ databases">
        <authorList>
            <person name="Kucharzyk K."/>
            <person name="Murdoch R.W."/>
            <person name="Higgins S."/>
            <person name="Loffler F."/>
        </authorList>
    </citation>
    <scope>NUCLEOTIDE SEQUENCE</scope>
</reference>
<organism evidence="1">
    <name type="scientific">bioreactor metagenome</name>
    <dbReference type="NCBI Taxonomy" id="1076179"/>
    <lineage>
        <taxon>unclassified sequences</taxon>
        <taxon>metagenomes</taxon>
        <taxon>ecological metagenomes</taxon>
    </lineage>
</organism>
<accession>A0A645AEJ9</accession>
<proteinExistence type="predicted"/>
<gene>
    <name evidence="1" type="ORF">SDC9_98372</name>
</gene>
<comment type="caution">
    <text evidence="1">The sequence shown here is derived from an EMBL/GenBank/DDBJ whole genome shotgun (WGS) entry which is preliminary data.</text>
</comment>
<protein>
    <submittedName>
        <fullName evidence="1">Uncharacterized protein</fullName>
    </submittedName>
</protein>
<sequence>MPDHRRFRDDGLGDRLHRDVPYDGRRLVKAYPGQLFYGNSSLFQSAGQGIKDAVDVLTGSFDTGRRHGRAADELRLPIHYLG</sequence>
<name>A0A645AEJ9_9ZZZZ</name>
<evidence type="ECO:0000313" key="1">
    <source>
        <dbReference type="EMBL" id="MPM51622.1"/>
    </source>
</evidence>